<evidence type="ECO:0000256" key="2">
    <source>
        <dbReference type="ARBA" id="ARBA00023002"/>
    </source>
</evidence>
<dbReference type="AlphaFoldDB" id="A0A0C2WA46"/>
<dbReference type="Proteomes" id="UP000031972">
    <property type="component" value="Unassembled WGS sequence"/>
</dbReference>
<dbReference type="CDD" id="cd05233">
    <property type="entry name" value="SDR_c"/>
    <property type="match status" value="1"/>
</dbReference>
<gene>
    <name evidence="3" type="ORF">KR50_02520</name>
</gene>
<dbReference type="InterPro" id="IPR036291">
    <property type="entry name" value="NAD(P)-bd_dom_sf"/>
</dbReference>
<dbReference type="PANTHER" id="PTHR48107">
    <property type="entry name" value="NADPH-DEPENDENT ALDEHYDE REDUCTASE-LIKE PROTEIN, CHLOROPLASTIC-RELATED"/>
    <property type="match status" value="1"/>
</dbReference>
<dbReference type="PATRIC" id="fig|220754.4.peg.256"/>
<dbReference type="NCBIfam" id="NF009389">
    <property type="entry name" value="PRK12748.1"/>
    <property type="match status" value="1"/>
</dbReference>
<evidence type="ECO:0000313" key="4">
    <source>
        <dbReference type="Proteomes" id="UP000031972"/>
    </source>
</evidence>
<sequence length="256" mass="28457">MKRKVAFITGTGRSQGIGAGICKELAKEGHDILFTYWTKYDNEVSFHSEKNELGTLQEEIASYGVRCEKIELDLQDTSSFSEGYRYCKEIFGQYPDVLVNNAAVSINDTIYTITPESLDEHYRVNVRAAAFLTSEFVKRFEGEYGRIINITTGWSQGPMPDELSYVLTKSAVETLTYTLAPVLAEKNITINAINPGPTDTGWMTDGIKQDILKRSPSGRLGEPKDCANLAAFLASERAEWVTGQVIHSEGGFRNSI</sequence>
<dbReference type="SUPFAM" id="SSF51735">
    <property type="entry name" value="NAD(P)-binding Rossmann-fold domains"/>
    <property type="match status" value="1"/>
</dbReference>
<comment type="caution">
    <text evidence="3">The sequence shown here is derived from an EMBL/GenBank/DDBJ whole genome shotgun (WGS) entry which is preliminary data.</text>
</comment>
<dbReference type="Gene3D" id="3.40.50.720">
    <property type="entry name" value="NAD(P)-binding Rossmann-like Domain"/>
    <property type="match status" value="1"/>
</dbReference>
<dbReference type="PRINTS" id="PR00080">
    <property type="entry name" value="SDRFAMILY"/>
</dbReference>
<proteinExistence type="inferred from homology"/>
<comment type="similarity">
    <text evidence="1">Belongs to the short-chain dehydrogenases/reductases (SDR) family.</text>
</comment>
<dbReference type="Pfam" id="PF13561">
    <property type="entry name" value="adh_short_C2"/>
    <property type="match status" value="1"/>
</dbReference>
<dbReference type="GO" id="GO:0016614">
    <property type="term" value="F:oxidoreductase activity, acting on CH-OH group of donors"/>
    <property type="evidence" value="ECO:0007669"/>
    <property type="project" value="UniProtKB-ARBA"/>
</dbReference>
<protein>
    <submittedName>
        <fullName evidence="3">3-ketoacyl-ACP reductase</fullName>
    </submittedName>
</protein>
<keyword evidence="2" id="KW-0560">Oxidoreductase</keyword>
<dbReference type="OrthoDB" id="9803333at2"/>
<dbReference type="InterPro" id="IPR002347">
    <property type="entry name" value="SDR_fam"/>
</dbReference>
<dbReference type="RefSeq" id="WP_041053793.1">
    <property type="nucleotide sequence ID" value="NZ_JXRR01000001.1"/>
</dbReference>
<dbReference type="PANTHER" id="PTHR48107:SF7">
    <property type="entry name" value="RE15974P"/>
    <property type="match status" value="1"/>
</dbReference>
<dbReference type="EMBL" id="JXRR01000001">
    <property type="protein sequence ID" value="KIL52923.1"/>
    <property type="molecule type" value="Genomic_DNA"/>
</dbReference>
<accession>A0A0C2WA46</accession>
<evidence type="ECO:0000313" key="3">
    <source>
        <dbReference type="EMBL" id="KIL52923.1"/>
    </source>
</evidence>
<dbReference type="PRINTS" id="PR00081">
    <property type="entry name" value="GDHRDH"/>
</dbReference>
<reference evidence="3 4" key="1">
    <citation type="submission" date="2015-01" db="EMBL/GenBank/DDBJ databases">
        <title>Jeotgalibacillus campisalis genome sequencing.</title>
        <authorList>
            <person name="Goh K.M."/>
            <person name="Chan K.-G."/>
            <person name="Yaakop A.S."/>
            <person name="Ee R."/>
            <person name="Gan H.M."/>
            <person name="Chan C.S."/>
        </authorList>
    </citation>
    <scope>NUCLEOTIDE SEQUENCE [LARGE SCALE GENOMIC DNA]</scope>
    <source>
        <strain evidence="3 4">SF-57</strain>
    </source>
</reference>
<name>A0A0C2WA46_9BACL</name>
<organism evidence="3 4">
    <name type="scientific">Jeotgalibacillus campisalis</name>
    <dbReference type="NCBI Taxonomy" id="220754"/>
    <lineage>
        <taxon>Bacteria</taxon>
        <taxon>Bacillati</taxon>
        <taxon>Bacillota</taxon>
        <taxon>Bacilli</taxon>
        <taxon>Bacillales</taxon>
        <taxon>Caryophanaceae</taxon>
        <taxon>Jeotgalibacillus</taxon>
    </lineage>
</organism>
<evidence type="ECO:0000256" key="1">
    <source>
        <dbReference type="ARBA" id="ARBA00006484"/>
    </source>
</evidence>
<keyword evidence="4" id="KW-1185">Reference proteome</keyword>